<dbReference type="InterPro" id="IPR019808">
    <property type="entry name" value="Histidine_triad_CS"/>
</dbReference>
<dbReference type="KEGG" id="api:100166875"/>
<feature type="domain" description="HIT" evidence="4">
    <location>
        <begin position="59"/>
        <end position="167"/>
    </location>
</feature>
<dbReference type="Pfam" id="PF01230">
    <property type="entry name" value="HIT"/>
    <property type="match status" value="1"/>
</dbReference>
<reference evidence="5" key="2">
    <citation type="submission" date="2022-06" db="UniProtKB">
        <authorList>
            <consortium name="EnsemblMetazoa"/>
        </authorList>
    </citation>
    <scope>IDENTIFICATION</scope>
</reference>
<dbReference type="PROSITE" id="PS51084">
    <property type="entry name" value="HIT_2"/>
    <property type="match status" value="1"/>
</dbReference>
<accession>A0A8R2AC71</accession>
<evidence type="ECO:0000313" key="6">
    <source>
        <dbReference type="Proteomes" id="UP000007819"/>
    </source>
</evidence>
<dbReference type="InterPro" id="IPR011146">
    <property type="entry name" value="HIT-like"/>
</dbReference>
<dbReference type="AlphaFoldDB" id="A0A8R2AC71"/>
<evidence type="ECO:0000313" key="5">
    <source>
        <dbReference type="EnsemblMetazoa" id="XP_001952234.2"/>
    </source>
</evidence>
<dbReference type="CDD" id="cd01276">
    <property type="entry name" value="PKCI_related"/>
    <property type="match status" value="1"/>
</dbReference>
<dbReference type="PANTHER" id="PTHR23089">
    <property type="entry name" value="HISTIDINE TRIAD HIT PROTEIN"/>
    <property type="match status" value="1"/>
</dbReference>
<evidence type="ECO:0000256" key="2">
    <source>
        <dbReference type="PIRSR" id="PIRSR601310-3"/>
    </source>
</evidence>
<dbReference type="GeneID" id="100166875"/>
<dbReference type="InterPro" id="IPR001310">
    <property type="entry name" value="Histidine_triad_HIT"/>
</dbReference>
<dbReference type="PROSITE" id="PS00892">
    <property type="entry name" value="HIT_1"/>
    <property type="match status" value="1"/>
</dbReference>
<dbReference type="CTD" id="3094"/>
<feature type="active site" description="Tele-AMP-histidine intermediate" evidence="1">
    <location>
        <position position="153"/>
    </location>
</feature>
<dbReference type="GO" id="GO:0003824">
    <property type="term" value="F:catalytic activity"/>
    <property type="evidence" value="ECO:0007669"/>
    <property type="project" value="InterPro"/>
</dbReference>
<dbReference type="FunFam" id="3.30.428.10:FF:000005">
    <property type="entry name" value="Histidine triad nucleotide-binding protein 1"/>
    <property type="match status" value="1"/>
</dbReference>
<name>A0A8R2AC71_ACYPI</name>
<sequence>MFALSRKLLHFVSLVQISNTSKTCSYRTSSYNLIRFSGPRFKMSEVEKSAIATPGGDTIFGKIVRKEIPCNFIYEDDLCVAFHDINSQAPVHFLVIPKKPIEMLSAADSSDETLLGHLMLVASKVAKEQGLNDGFRLVVNNGKDGAQSVYHLHLHVLGGRQLGWPPG</sequence>
<dbReference type="SUPFAM" id="SSF54197">
    <property type="entry name" value="HIT-like"/>
    <property type="match status" value="1"/>
</dbReference>
<organism evidence="5 6">
    <name type="scientific">Acyrthosiphon pisum</name>
    <name type="common">Pea aphid</name>
    <dbReference type="NCBI Taxonomy" id="7029"/>
    <lineage>
        <taxon>Eukaryota</taxon>
        <taxon>Metazoa</taxon>
        <taxon>Ecdysozoa</taxon>
        <taxon>Arthropoda</taxon>
        <taxon>Hexapoda</taxon>
        <taxon>Insecta</taxon>
        <taxon>Pterygota</taxon>
        <taxon>Neoptera</taxon>
        <taxon>Paraneoptera</taxon>
        <taxon>Hemiptera</taxon>
        <taxon>Sternorrhyncha</taxon>
        <taxon>Aphidomorpha</taxon>
        <taxon>Aphidoidea</taxon>
        <taxon>Aphididae</taxon>
        <taxon>Macrosiphini</taxon>
        <taxon>Acyrthosiphon</taxon>
    </lineage>
</organism>
<dbReference type="RefSeq" id="XP_001952234.2">
    <property type="nucleotide sequence ID" value="XM_001952199.4"/>
</dbReference>
<reference evidence="6" key="1">
    <citation type="submission" date="2010-06" db="EMBL/GenBank/DDBJ databases">
        <authorList>
            <person name="Jiang H."/>
            <person name="Abraham K."/>
            <person name="Ali S."/>
            <person name="Alsbrooks S.L."/>
            <person name="Anim B.N."/>
            <person name="Anosike U.S."/>
            <person name="Attaway T."/>
            <person name="Bandaranaike D.P."/>
            <person name="Battles P.K."/>
            <person name="Bell S.N."/>
            <person name="Bell A.V."/>
            <person name="Beltran B."/>
            <person name="Bickham C."/>
            <person name="Bustamante Y."/>
            <person name="Caleb T."/>
            <person name="Canada A."/>
            <person name="Cardenas V."/>
            <person name="Carter K."/>
            <person name="Chacko J."/>
            <person name="Chandrabose M.N."/>
            <person name="Chavez D."/>
            <person name="Chavez A."/>
            <person name="Chen L."/>
            <person name="Chu H.-S."/>
            <person name="Claassen K.J."/>
            <person name="Cockrell R."/>
            <person name="Collins M."/>
            <person name="Cooper J.A."/>
            <person name="Cree A."/>
            <person name="Curry S.M."/>
            <person name="Da Y."/>
            <person name="Dao M.D."/>
            <person name="Das B."/>
            <person name="Davila M.-L."/>
            <person name="Davy-Carroll L."/>
            <person name="Denson S."/>
            <person name="Dinh H."/>
            <person name="Ebong V.E."/>
            <person name="Edwards J.R."/>
            <person name="Egan A."/>
            <person name="El-Daye J."/>
            <person name="Escobedo L."/>
            <person name="Fernandez S."/>
            <person name="Fernando P.R."/>
            <person name="Flagg N."/>
            <person name="Forbes L.D."/>
            <person name="Fowler R.G."/>
            <person name="Fu Q."/>
            <person name="Gabisi R.A."/>
            <person name="Ganer J."/>
            <person name="Garbino Pronczuk A."/>
            <person name="Garcia R.M."/>
            <person name="Garner T."/>
            <person name="Garrett T.E."/>
            <person name="Gonzalez D.A."/>
            <person name="Hamid H."/>
            <person name="Hawkins E.S."/>
            <person name="Hirani K."/>
            <person name="Hogues M.E."/>
            <person name="Hollins B."/>
            <person name="Hsiao C.-H."/>
            <person name="Jabil R."/>
            <person name="James M.L."/>
            <person name="Jhangiani S.N."/>
            <person name="Johnson B."/>
            <person name="Johnson Q."/>
            <person name="Joshi V."/>
            <person name="Kalu J.B."/>
            <person name="Kam C."/>
            <person name="Kashfia A."/>
            <person name="Keebler J."/>
            <person name="Kisamo H."/>
            <person name="Kovar C.L."/>
            <person name="Lago L.A."/>
            <person name="Lai C.-Y."/>
            <person name="Laidlaw J."/>
            <person name="Lara F."/>
            <person name="Le T.-K."/>
            <person name="Lee S.L."/>
            <person name="Legall F.H."/>
            <person name="Lemon S.J."/>
            <person name="Lewis L.R."/>
            <person name="Li B."/>
            <person name="Liu Y."/>
            <person name="Liu Y.-S."/>
            <person name="Lopez J."/>
            <person name="Lozado R.J."/>
            <person name="Lu J."/>
            <person name="Madu R.C."/>
            <person name="Maheshwari M."/>
            <person name="Maheshwari R."/>
            <person name="Malloy K."/>
            <person name="Martinez E."/>
            <person name="Mathew T."/>
            <person name="Mercado I.C."/>
            <person name="Mercado C."/>
            <person name="Meyer B."/>
            <person name="Montgomery K."/>
            <person name="Morgan M.B."/>
            <person name="Munidasa M."/>
            <person name="Nazareth L.V."/>
            <person name="Nelson J."/>
            <person name="Ng B.M."/>
            <person name="Nguyen N.B."/>
            <person name="Nguyen P.Q."/>
            <person name="Nguyen T."/>
            <person name="Obregon M."/>
            <person name="Okwuonu G.O."/>
            <person name="Onwere C.G."/>
            <person name="Orozco G."/>
            <person name="Parra A."/>
            <person name="Patel S."/>
            <person name="Patil S."/>
            <person name="Perez A."/>
            <person name="Perez Y."/>
            <person name="Pham C."/>
            <person name="Primus E.L."/>
            <person name="Pu L.-L."/>
            <person name="Puazo M."/>
            <person name="Qin X."/>
            <person name="Quiroz J.B."/>
            <person name="Reese J."/>
            <person name="Richards S."/>
            <person name="Rives C.M."/>
            <person name="Robberts R."/>
            <person name="Ruiz S.J."/>
            <person name="Ruiz M.J."/>
            <person name="Santibanez J."/>
            <person name="Schneider B.W."/>
            <person name="Sisson I."/>
            <person name="Smith M."/>
            <person name="Sodergren E."/>
            <person name="Song X.-Z."/>
            <person name="Song B.B."/>
            <person name="Summersgill H."/>
            <person name="Thelus R."/>
            <person name="Thornton R.D."/>
            <person name="Trejos Z.Y."/>
            <person name="Usmani K."/>
            <person name="Vattathil S."/>
            <person name="Villasana D."/>
            <person name="Walker D.L."/>
            <person name="Wang S."/>
            <person name="Wang K."/>
            <person name="White C.S."/>
            <person name="Williams A.C."/>
            <person name="Williamson J."/>
            <person name="Wilson K."/>
            <person name="Woghiren I.O."/>
            <person name="Woodworth J.R."/>
            <person name="Worley K.C."/>
            <person name="Wright R.A."/>
            <person name="Wu W."/>
            <person name="Young L."/>
            <person name="Zhang L."/>
            <person name="Zhang J."/>
            <person name="Zhu Y."/>
            <person name="Muzny D.M."/>
            <person name="Weinstock G."/>
            <person name="Gibbs R.A."/>
        </authorList>
    </citation>
    <scope>NUCLEOTIDE SEQUENCE [LARGE SCALE GENOMIC DNA]</scope>
    <source>
        <strain evidence="6">LSR1</strain>
    </source>
</reference>
<dbReference type="EnsemblMetazoa" id="XM_001952199.5">
    <property type="protein sequence ID" value="XP_001952234.2"/>
    <property type="gene ID" value="LOC100166875"/>
</dbReference>
<keyword evidence="6" id="KW-1185">Reference proteome</keyword>
<evidence type="ECO:0000256" key="3">
    <source>
        <dbReference type="PROSITE-ProRule" id="PRU00464"/>
    </source>
</evidence>
<dbReference type="Gene3D" id="3.30.428.10">
    <property type="entry name" value="HIT-like"/>
    <property type="match status" value="1"/>
</dbReference>
<evidence type="ECO:0000259" key="4">
    <source>
        <dbReference type="PROSITE" id="PS51084"/>
    </source>
</evidence>
<evidence type="ECO:0000256" key="1">
    <source>
        <dbReference type="PIRSR" id="PIRSR601310-1"/>
    </source>
</evidence>
<proteinExistence type="predicted"/>
<dbReference type="OrthoDB" id="672793at2759"/>
<dbReference type="PRINTS" id="PR00332">
    <property type="entry name" value="HISTRIAD"/>
</dbReference>
<feature type="short sequence motif" description="Histidine triad motif" evidence="2 3">
    <location>
        <begin position="151"/>
        <end position="155"/>
    </location>
</feature>
<dbReference type="InterPro" id="IPR036265">
    <property type="entry name" value="HIT-like_sf"/>
</dbReference>
<dbReference type="Proteomes" id="UP000007819">
    <property type="component" value="Chromosome A2"/>
</dbReference>
<protein>
    <recommendedName>
        <fullName evidence="4">HIT domain-containing protein</fullName>
    </recommendedName>
</protein>